<feature type="domain" description="DUF3592" evidence="2">
    <location>
        <begin position="49"/>
        <end position="115"/>
    </location>
</feature>
<dbReference type="EMBL" id="QXQB01000001">
    <property type="protein sequence ID" value="RJX40917.1"/>
    <property type="molecule type" value="Genomic_DNA"/>
</dbReference>
<dbReference type="InterPro" id="IPR021994">
    <property type="entry name" value="DUF3592"/>
</dbReference>
<comment type="caution">
    <text evidence="3">The sequence shown here is derived from an EMBL/GenBank/DDBJ whole genome shotgun (WGS) entry which is preliminary data.</text>
</comment>
<keyword evidence="1" id="KW-1133">Transmembrane helix</keyword>
<feature type="transmembrane region" description="Helical" evidence="1">
    <location>
        <begin position="20"/>
        <end position="36"/>
    </location>
</feature>
<proteinExistence type="predicted"/>
<keyword evidence="1" id="KW-0812">Transmembrane</keyword>
<dbReference type="RefSeq" id="WP_120106921.1">
    <property type="nucleotide sequence ID" value="NZ_QXQB01000001.1"/>
</dbReference>
<evidence type="ECO:0000259" key="2">
    <source>
        <dbReference type="Pfam" id="PF12158"/>
    </source>
</evidence>
<protein>
    <recommendedName>
        <fullName evidence="2">DUF3592 domain-containing protein</fullName>
    </recommendedName>
</protein>
<dbReference type="Pfam" id="PF12158">
    <property type="entry name" value="DUF3592"/>
    <property type="match status" value="1"/>
</dbReference>
<evidence type="ECO:0000313" key="3">
    <source>
        <dbReference type="EMBL" id="RJX40917.1"/>
    </source>
</evidence>
<keyword evidence="1" id="KW-0472">Membrane</keyword>
<evidence type="ECO:0000256" key="1">
    <source>
        <dbReference type="SAM" id="Phobius"/>
    </source>
</evidence>
<accession>A0A3A6PI74</accession>
<keyword evidence="4" id="KW-1185">Reference proteome</keyword>
<dbReference type="Proteomes" id="UP000267798">
    <property type="component" value="Unassembled WGS sequence"/>
</dbReference>
<sequence length="254" mass="29821">MKKLHWTAWITIFASYRNLLLYIASLTFVIILLQNIETNMQRPYMDTITTATVLESKENRTRTGLHGWDYKFSYTVNGISYSGKSQEPSSSQFYPSYSVGETVYIVYNPNYPHISEMFDTTNKTYFLPVSVGLALIFIFSLVISVWRGVVRSQTLRYGEITQGKIGRHRSEYKVSHTIGKRYYYRNFVFSFKLREKESSAIIYHPHKPDTLYVLERSPVKYCEKSNKWRPAFFFFIIRMAVIALVVLFSMVLMQ</sequence>
<feature type="transmembrane region" description="Helical" evidence="1">
    <location>
        <begin position="125"/>
        <end position="146"/>
    </location>
</feature>
<evidence type="ECO:0000313" key="4">
    <source>
        <dbReference type="Proteomes" id="UP000267798"/>
    </source>
</evidence>
<organism evidence="3 4">
    <name type="scientific">Paenibacillus pinisoli</name>
    <dbReference type="NCBI Taxonomy" id="1276110"/>
    <lineage>
        <taxon>Bacteria</taxon>
        <taxon>Bacillati</taxon>
        <taxon>Bacillota</taxon>
        <taxon>Bacilli</taxon>
        <taxon>Bacillales</taxon>
        <taxon>Paenibacillaceae</taxon>
        <taxon>Paenibacillus</taxon>
    </lineage>
</organism>
<feature type="transmembrane region" description="Helical" evidence="1">
    <location>
        <begin position="231"/>
        <end position="253"/>
    </location>
</feature>
<name>A0A3A6PI74_9BACL</name>
<dbReference type="AlphaFoldDB" id="A0A3A6PI74"/>
<reference evidence="3 4" key="1">
    <citation type="submission" date="2018-09" db="EMBL/GenBank/DDBJ databases">
        <title>Paenibacillus aracenensis nov. sp. isolated from a cave in southern Spain.</title>
        <authorList>
            <person name="Jurado V."/>
            <person name="Gutierrez-Patricio S."/>
            <person name="Gonzalez-Pimentel J.L."/>
            <person name="Miller A.Z."/>
            <person name="Laiz L."/>
            <person name="Saiz-Jimenez C."/>
        </authorList>
    </citation>
    <scope>NUCLEOTIDE SEQUENCE [LARGE SCALE GENOMIC DNA]</scope>
    <source>
        <strain evidence="3 4">JCM 19203</strain>
    </source>
</reference>
<gene>
    <name evidence="3" type="ORF">D3P09_02545</name>
</gene>